<dbReference type="InterPro" id="IPR036967">
    <property type="entry name" value="Ribosomal_uS11_sf"/>
</dbReference>
<dbReference type="GO" id="GO:0003735">
    <property type="term" value="F:structural constituent of ribosome"/>
    <property type="evidence" value="ECO:0007669"/>
    <property type="project" value="InterPro"/>
</dbReference>
<accession>A0A7T0Q5W9</accession>
<dbReference type="AlphaFoldDB" id="A0A7T0Q5W9"/>
<dbReference type="RefSeq" id="YP_010049289.1">
    <property type="nucleotide sequence ID" value="NC_054363.1"/>
</dbReference>
<dbReference type="GO" id="GO:0006412">
    <property type="term" value="P:translation"/>
    <property type="evidence" value="ECO:0007669"/>
    <property type="project" value="InterPro"/>
</dbReference>
<keyword evidence="1 3" id="KW-0689">Ribosomal protein</keyword>
<evidence type="ECO:0000256" key="2">
    <source>
        <dbReference type="ARBA" id="ARBA00023274"/>
    </source>
</evidence>
<reference evidence="3" key="1">
    <citation type="journal article" date="2021" name="Genome Biol.">
        <title>Evolutionary history of mitochondrial genomes in Discoba, including the extreme halophile Pleurostomum flabellatum (Heterolobosea).</title>
        <authorList>
            <person name="Ettahi K."/>
            <person name="Lhee D.H."/>
            <person name="Sung J.Y."/>
            <person name="Simpson A.G.B."/>
            <person name="Park J.S."/>
            <person name="Yoon H.S."/>
        </authorList>
    </citation>
    <scope>NUCLEOTIDE SEQUENCE</scope>
</reference>
<geneLocation type="mitochondrion" evidence="3"/>
<dbReference type="GO" id="GO:0005840">
    <property type="term" value="C:ribosome"/>
    <property type="evidence" value="ECO:0007669"/>
    <property type="project" value="UniProtKB-KW"/>
</dbReference>
<evidence type="ECO:0000256" key="1">
    <source>
        <dbReference type="ARBA" id="ARBA00022980"/>
    </source>
</evidence>
<dbReference type="GeneID" id="63660915"/>
<organism evidence="3">
    <name type="scientific">Pleurostomum flabellatum</name>
    <dbReference type="NCBI Taxonomy" id="405751"/>
    <lineage>
        <taxon>Eukaryota</taxon>
        <taxon>Discoba</taxon>
        <taxon>Heterolobosea</taxon>
        <taxon>Tulamoebidae</taxon>
        <taxon>Pleurostomum</taxon>
    </lineage>
</organism>
<keyword evidence="2" id="KW-0687">Ribonucleoprotein</keyword>
<name>A0A7T0Q5W9_9EUKA</name>
<protein>
    <submittedName>
        <fullName evidence="3">40S ribosomal protein S11</fullName>
    </submittedName>
</protein>
<sequence>MMEVSKIYYKHNLNRFLKTLFFYVLKNKYKCDNVYLKPNHNILFRLNSSIYSNNAPIIRNKIPIIYVRSTLHNAFLYILYNGSIFFKKSCGEVKGVKKRSRSYFRNVFSISELMVKKLFLIRKRIFFYELGIMINGGFSQIKPVLQTLSKYLKKQRKQIYFWIKKTRGKLRKNPPKRLFLHRNNRKKYINKYKHYKKAFKVKRAVVKCLQKNKYILRLSFLKDSTGWAFNGCKSKNRLC</sequence>
<dbReference type="EMBL" id="MT843578">
    <property type="protein sequence ID" value="QPL15611.1"/>
    <property type="molecule type" value="Genomic_DNA"/>
</dbReference>
<gene>
    <name evidence="3" type="primary">rps11</name>
</gene>
<keyword evidence="3" id="KW-0496">Mitochondrion</keyword>
<evidence type="ECO:0000313" key="3">
    <source>
        <dbReference type="EMBL" id="QPL15611.1"/>
    </source>
</evidence>
<dbReference type="GO" id="GO:1990904">
    <property type="term" value="C:ribonucleoprotein complex"/>
    <property type="evidence" value="ECO:0007669"/>
    <property type="project" value="UniProtKB-KW"/>
</dbReference>
<dbReference type="Gene3D" id="3.30.420.80">
    <property type="entry name" value="Ribosomal protein S11"/>
    <property type="match status" value="1"/>
</dbReference>
<proteinExistence type="predicted"/>